<dbReference type="EMBL" id="JADNYJ010000011">
    <property type="protein sequence ID" value="KAF8908576.1"/>
    <property type="molecule type" value="Genomic_DNA"/>
</dbReference>
<feature type="compositionally biased region" description="Polar residues" evidence="1">
    <location>
        <begin position="1784"/>
        <end position="1801"/>
    </location>
</feature>
<comment type="caution">
    <text evidence="2">The sequence shown here is derived from an EMBL/GenBank/DDBJ whole genome shotgun (WGS) entry which is preliminary data.</text>
</comment>
<feature type="compositionally biased region" description="Polar residues" evidence="1">
    <location>
        <begin position="1151"/>
        <end position="1161"/>
    </location>
</feature>
<feature type="compositionally biased region" description="Acidic residues" evidence="1">
    <location>
        <begin position="1935"/>
        <end position="1948"/>
    </location>
</feature>
<feature type="region of interest" description="Disordered" evidence="1">
    <location>
        <begin position="1118"/>
        <end position="1161"/>
    </location>
</feature>
<feature type="compositionally biased region" description="Low complexity" evidence="1">
    <location>
        <begin position="1609"/>
        <end position="1626"/>
    </location>
</feature>
<feature type="region of interest" description="Disordered" evidence="1">
    <location>
        <begin position="1506"/>
        <end position="1595"/>
    </location>
</feature>
<feature type="region of interest" description="Disordered" evidence="1">
    <location>
        <begin position="1608"/>
        <end position="1907"/>
    </location>
</feature>
<dbReference type="Proteomes" id="UP000724874">
    <property type="component" value="Unassembled WGS sequence"/>
</dbReference>
<feature type="region of interest" description="Disordered" evidence="1">
    <location>
        <begin position="441"/>
        <end position="494"/>
    </location>
</feature>
<evidence type="ECO:0000313" key="3">
    <source>
        <dbReference type="Proteomes" id="UP000724874"/>
    </source>
</evidence>
<feature type="region of interest" description="Disordered" evidence="1">
    <location>
        <begin position="506"/>
        <end position="538"/>
    </location>
</feature>
<feature type="region of interest" description="Disordered" evidence="1">
    <location>
        <begin position="813"/>
        <end position="846"/>
    </location>
</feature>
<feature type="region of interest" description="Disordered" evidence="1">
    <location>
        <begin position="1275"/>
        <end position="1300"/>
    </location>
</feature>
<feature type="region of interest" description="Disordered" evidence="1">
    <location>
        <begin position="2045"/>
        <end position="2070"/>
    </location>
</feature>
<feature type="compositionally biased region" description="Basic and acidic residues" evidence="1">
    <location>
        <begin position="79"/>
        <end position="108"/>
    </location>
</feature>
<feature type="compositionally biased region" description="Low complexity" evidence="1">
    <location>
        <begin position="1141"/>
        <end position="1150"/>
    </location>
</feature>
<accession>A0A9P5TSD2</accession>
<gene>
    <name evidence="2" type="ORF">CPB84DRAFT_1744204</name>
</gene>
<feature type="compositionally biased region" description="Low complexity" evidence="1">
    <location>
        <begin position="1118"/>
        <end position="1133"/>
    </location>
</feature>
<reference evidence="2" key="1">
    <citation type="submission" date="2020-11" db="EMBL/GenBank/DDBJ databases">
        <authorList>
            <consortium name="DOE Joint Genome Institute"/>
            <person name="Ahrendt S."/>
            <person name="Riley R."/>
            <person name="Andreopoulos W."/>
            <person name="LaButti K."/>
            <person name="Pangilinan J."/>
            <person name="Ruiz-duenas F.J."/>
            <person name="Barrasa J.M."/>
            <person name="Sanchez-Garcia M."/>
            <person name="Camarero S."/>
            <person name="Miyauchi S."/>
            <person name="Serrano A."/>
            <person name="Linde D."/>
            <person name="Babiker R."/>
            <person name="Drula E."/>
            <person name="Ayuso-Fernandez I."/>
            <person name="Pacheco R."/>
            <person name="Padilla G."/>
            <person name="Ferreira P."/>
            <person name="Barriuso J."/>
            <person name="Kellner H."/>
            <person name="Castanera R."/>
            <person name="Alfaro M."/>
            <person name="Ramirez L."/>
            <person name="Pisabarro A.G."/>
            <person name="Kuo A."/>
            <person name="Tritt A."/>
            <person name="Lipzen A."/>
            <person name="He G."/>
            <person name="Yan M."/>
            <person name="Ng V."/>
            <person name="Cullen D."/>
            <person name="Martin F."/>
            <person name="Rosso M.-N."/>
            <person name="Henrissat B."/>
            <person name="Hibbett D."/>
            <person name="Martinez A.T."/>
            <person name="Grigoriev I.V."/>
        </authorList>
    </citation>
    <scope>NUCLEOTIDE SEQUENCE</scope>
    <source>
        <strain evidence="2">AH 44721</strain>
    </source>
</reference>
<name>A0A9P5TSD2_GYMJU</name>
<feature type="compositionally biased region" description="Polar residues" evidence="1">
    <location>
        <begin position="1833"/>
        <end position="1842"/>
    </location>
</feature>
<feature type="compositionally biased region" description="Pro residues" evidence="1">
    <location>
        <begin position="58"/>
        <end position="67"/>
    </location>
</feature>
<feature type="compositionally biased region" description="Basic and acidic residues" evidence="1">
    <location>
        <begin position="1817"/>
        <end position="1832"/>
    </location>
</feature>
<feature type="compositionally biased region" description="Low complexity" evidence="1">
    <location>
        <begin position="514"/>
        <end position="535"/>
    </location>
</feature>
<feature type="compositionally biased region" description="Polar residues" evidence="1">
    <location>
        <begin position="1526"/>
        <end position="1536"/>
    </location>
</feature>
<protein>
    <submittedName>
        <fullName evidence="2">Uncharacterized protein</fullName>
    </submittedName>
</protein>
<feature type="compositionally biased region" description="Low complexity" evidence="1">
    <location>
        <begin position="2052"/>
        <end position="2069"/>
    </location>
</feature>
<feature type="region of interest" description="Disordered" evidence="1">
    <location>
        <begin position="1919"/>
        <end position="1952"/>
    </location>
</feature>
<feature type="region of interest" description="Disordered" evidence="1">
    <location>
        <begin position="24"/>
        <end position="108"/>
    </location>
</feature>
<feature type="compositionally biased region" description="Pro residues" evidence="1">
    <location>
        <begin position="1281"/>
        <end position="1296"/>
    </location>
</feature>
<feature type="compositionally biased region" description="Acidic residues" evidence="1">
    <location>
        <begin position="713"/>
        <end position="725"/>
    </location>
</feature>
<feature type="compositionally biased region" description="Low complexity" evidence="1">
    <location>
        <begin position="1866"/>
        <end position="1907"/>
    </location>
</feature>
<feature type="region of interest" description="Disordered" evidence="1">
    <location>
        <begin position="256"/>
        <end position="280"/>
    </location>
</feature>
<dbReference type="OrthoDB" id="3071736at2759"/>
<feature type="region of interest" description="Disordered" evidence="1">
    <location>
        <begin position="373"/>
        <end position="408"/>
    </location>
</feature>
<feature type="region of interest" description="Disordered" evidence="1">
    <location>
        <begin position="713"/>
        <end position="734"/>
    </location>
</feature>
<feature type="region of interest" description="Disordered" evidence="1">
    <location>
        <begin position="861"/>
        <end position="885"/>
    </location>
</feature>
<sequence length="2192" mass="232460">MASTTTAREAHPFPTAVNFLEGGASTSAIPASEPSALFPSHPGSRSPHLPHPLDPEPESPPFPPLPSAPQVSQTAASTGDRKSLSGKYDYHNEYNHEHEHEQDHPHGRDRRRIERWLEQQCRFAPFESEDAGDDEEKGRGDGVLADEETILPVLVEKCSVSGLGSALTLALEGAGGSRAGISTALDDGAEEVRSPLWFAHRPQRLSAAAEEEGEGEGFNVDRADSPILGHAYACAPENRTSGDASRHAQEEAGGGILGFEEGQDPNADTDPGPDPSRFPGLVRNFVREGPLGADPGLLANAMAGEEPTGDTIPTMMMKTRDELLSALGDDIDKPLPPFPPLPELGSFSATGETTLNPTNPEKVEGHPYAGINNTLTTIKPPAPTPASASATTASSTPESSFTVPSAVSAPSLGLRGGFIRWSTAMTLSLSLPSPLSFGMGLATQSENPNPSPAWTASTASGTSTFTAQQQQQQQPQQQQEEVTIHTKEDPNPQATHTQLKYKHLNLKEKKKTHSPAPSYSSSYTSSSHTASSSSSARSTFQSGIRIGSGIGRWVSFRDSAFVRVCCFCFETFFGSLCVDVVICAWSWDWWSIGSGSERQRKVYLPLGPATASINNNSPSPPPPTVAAPTVAAYNHSRTSSSASWISSPGTGAGRKESRRLRIYELPWLWFLPLPHRHRHWEEARRRRRRPHLPVAVASAQSCIDNAVLSESSEEVVGAEEAEDAEESRAEEVLQASPSASVSAFQVEIPIARHTALVVAEPHVHAPTGTATATAAPAIGAGVGMYHLPTALLRASRSSSQLLLLDASNSQFQSHSNASSPVMAMTPTTPLVTSPLPPSAPPTRRQSRAVLRESCYYTGGAATAQGQGQGHTPSLSVSSSAASSSRSRSRAGSIALNGFAHPGSGAHAPSLSIASMASMGGGNLSVNVASSHVSSSSSYVRHAVYIDSEEVRERLHKLLASAGGAGDELEFERPWVYAASEEEEGEEAEEVTEEIEGVFIAPAPARAVTTTTASPSGTGTHGTVGNNGIIIQGQAQQERWDAHTHAHAQHQVLPRGLGARSRTPSALNLNLTTTTMDMDVDTDATSSTTTHTSHTYTCTTPAAPANTPATSVSFSAASTVPATPVSDSPSTSTCCGGGGGAPSITTSPSTSRATYNAPSGSSTGLLYENPHASSSQVYIGPIQQGQPGQGSFAFEDSDSFKNEFAAFPFAIALTFARAVTFENPFARRVKGEACDRAHVHVHVSDAVHVHVAQAADRTVAVRAVVCSSCDIDAGQLDFNPRATPPGRKPNRPPPAPPLDLGGVDVDMAASAVVPVVEVMMGDEHEERMRDMMLAVGPDADEQLGVDPVVSMASGGFVDVAAEMDGVEERMSFARGRGEDEEGDGYGYESGDDGFEVVTEMRRRPTRASVRGPVVPVEEVRRVSGADEARVGEESGSEEEITAEDIERMQFLRGLKLEDRLEMPDMPAPADLDKMLVEFPRAPASPERARPRLSESSQPEVHFAEDDTLMAGTPPHGSGLGIPGPSMSRWSLTSSTMDDSPPAVDGKEKNKKERERKRKSFVSFGTGKEKEKESGNLSPGWSEGEFGGGKDKEKKRGRLASFISRLSNVGSAPMAISSSSSGSMISGSEDLPPPVPSVPTLSLLLPSPQIIDGSKKKDKEKEALPPLPSDVPEPTTSQVYTLASPRSTPPSLRLDLSKTHSQTQKYMVERDDADVAGSVKGVWGSSAASTSSGSTKSASAKASKSVPGSPIDAAHARAAMDARAAMGMPSFSFSRSAKSKPKRLTPSRSQTTVPLPLGKSSSDGLVGSRPSISISTFKSVKEAEPSQQLARERSNSTAGSNGSSLARRPTLVKSASASLLRQVPAPPTMARAGSAAAPGAPAAMHLQTYPPQPETQYQRAQYQNQHQHQIQYQYRAPLVAGVDGNVPPTPSSLASTDIEEEEDEEEEIDPEMERMRREKAHEERWARVRMEADAQQAAVEAVHQQYIQPHTDSPLLERPRLKSMTSLGNLRSASASANALAQQSQVSPKPGKGFRGFVERMGLVGSSASNTPVSSYPGTPLTGSSPGPFQRPRQRGRLLIRQRLPLTAGNPISGGAHGPGLGSVTLGMRGAKGPKRKLIISGVGLEDVKGYEAVKTWCEKFGEIKEMTRAPNGSLYVDFKKASVAETVCRLQAQVNIRGVGSVTISWYTKKKPT</sequence>
<feature type="compositionally biased region" description="Low complexity" evidence="1">
    <location>
        <begin position="1636"/>
        <end position="1646"/>
    </location>
</feature>
<evidence type="ECO:0000256" key="1">
    <source>
        <dbReference type="SAM" id="MobiDB-lite"/>
    </source>
</evidence>
<proteinExistence type="predicted"/>
<feature type="compositionally biased region" description="Low complexity" evidence="1">
    <location>
        <begin position="1722"/>
        <end position="1743"/>
    </location>
</feature>
<evidence type="ECO:0000313" key="2">
    <source>
        <dbReference type="EMBL" id="KAF8908576.1"/>
    </source>
</evidence>
<feature type="compositionally biased region" description="Polar residues" evidence="1">
    <location>
        <begin position="1672"/>
        <end position="1688"/>
    </location>
</feature>
<keyword evidence="3" id="KW-1185">Reference proteome</keyword>
<feature type="compositionally biased region" description="Basic and acidic residues" evidence="1">
    <location>
        <begin position="1651"/>
        <end position="1661"/>
    </location>
</feature>
<organism evidence="2 3">
    <name type="scientific">Gymnopilus junonius</name>
    <name type="common">Spectacular rustgill mushroom</name>
    <name type="synonym">Gymnopilus spectabilis subsp. junonius</name>
    <dbReference type="NCBI Taxonomy" id="109634"/>
    <lineage>
        <taxon>Eukaryota</taxon>
        <taxon>Fungi</taxon>
        <taxon>Dikarya</taxon>
        <taxon>Basidiomycota</taxon>
        <taxon>Agaricomycotina</taxon>
        <taxon>Agaricomycetes</taxon>
        <taxon>Agaricomycetidae</taxon>
        <taxon>Agaricales</taxon>
        <taxon>Agaricineae</taxon>
        <taxon>Hymenogastraceae</taxon>
        <taxon>Gymnopilus</taxon>
    </lineage>
</organism>
<feature type="compositionally biased region" description="Low complexity" evidence="1">
    <location>
        <begin position="452"/>
        <end position="479"/>
    </location>
</feature>
<feature type="compositionally biased region" description="Low complexity" evidence="1">
    <location>
        <begin position="385"/>
        <end position="402"/>
    </location>
</feature>